<evidence type="ECO:0000313" key="4">
    <source>
        <dbReference type="Proteomes" id="UP000015105"/>
    </source>
</evidence>
<proteinExistence type="predicted"/>
<dbReference type="AlphaFoldDB" id="A0A453Q899"/>
<dbReference type="Proteomes" id="UP000015105">
    <property type="component" value="Chromosome 6D"/>
</dbReference>
<name>A0A453Q899_AEGTS</name>
<protein>
    <recommendedName>
        <fullName evidence="2">SAWADEE domain-containing protein</fullName>
    </recommendedName>
</protein>
<sequence length="352" mass="39750">MDSRGTDRHRSSTHRSGAAAMGGEVRTMGRIRFTLAEVVKMEEVLNNLKAMPKRPVIQGLTDDFNASPDRSGDDKVPVQYNQVRNWFQNRSTRMMMMPPVAEEHHPVAVSYSGNIPSDGGQVLFEAKSTRNGTWHDVAAFLSHRFTETKHPEVLVRFTWLGPEEDEWVDVQKCVRLRSLQCVVVLPGDLVLCFKEGKEQAQYFDAHVLQVQRRTHDVRGCRCRFLVCYDHDCSEEFLPLSKVCRRPETDHMHQISQKPHKIMDVNTDKVTRDGVPIPPDEGEASDKPVAPLLDAPTSTRSNSVAHVEMEDAEAAPNDEAANEAHGNKMNVGASFFRSPVRFLVNFLVKKMFA</sequence>
<keyword evidence="4" id="KW-1185">Reference proteome</keyword>
<dbReference type="PANTHER" id="PTHR33827:SF13">
    <property type="entry name" value="SAWADEE DOMAIN-CONTAINING PROTEIN"/>
    <property type="match status" value="1"/>
</dbReference>
<accession>A0A453Q899</accession>
<dbReference type="InterPro" id="IPR039276">
    <property type="entry name" value="SHH1/2"/>
</dbReference>
<feature type="region of interest" description="Disordered" evidence="1">
    <location>
        <begin position="1"/>
        <end position="23"/>
    </location>
</feature>
<evidence type="ECO:0000313" key="3">
    <source>
        <dbReference type="EnsemblPlants" id="AET6Gv21013800.13"/>
    </source>
</evidence>
<dbReference type="Gramene" id="AET6Gv21013800.13">
    <property type="protein sequence ID" value="AET6Gv21013800.13"/>
    <property type="gene ID" value="AET6Gv21013800"/>
</dbReference>
<dbReference type="Gene3D" id="2.30.30.140">
    <property type="match status" value="1"/>
</dbReference>
<dbReference type="Pfam" id="PF16719">
    <property type="entry name" value="SAWADEE"/>
    <property type="match status" value="1"/>
</dbReference>
<evidence type="ECO:0000259" key="2">
    <source>
        <dbReference type="Pfam" id="PF16719"/>
    </source>
</evidence>
<reference evidence="4" key="2">
    <citation type="journal article" date="2017" name="Nat. Plants">
        <title>The Aegilops tauschii genome reveals multiple impacts of transposons.</title>
        <authorList>
            <person name="Zhao G."/>
            <person name="Zou C."/>
            <person name="Li K."/>
            <person name="Wang K."/>
            <person name="Li T."/>
            <person name="Gao L."/>
            <person name="Zhang X."/>
            <person name="Wang H."/>
            <person name="Yang Z."/>
            <person name="Liu X."/>
            <person name="Jiang W."/>
            <person name="Mao L."/>
            <person name="Kong X."/>
            <person name="Jiao Y."/>
            <person name="Jia J."/>
        </authorList>
    </citation>
    <scope>NUCLEOTIDE SEQUENCE [LARGE SCALE GENOMIC DNA]</scope>
    <source>
        <strain evidence="4">cv. AL8/78</strain>
    </source>
</reference>
<dbReference type="EnsemblPlants" id="AET6Gv21013800.13">
    <property type="protein sequence ID" value="AET6Gv21013800.13"/>
    <property type="gene ID" value="AET6Gv21013800"/>
</dbReference>
<reference evidence="3" key="5">
    <citation type="journal article" date="2021" name="G3 (Bethesda)">
        <title>Aegilops tauschii genome assembly Aet v5.0 features greater sequence contiguity and improved annotation.</title>
        <authorList>
            <person name="Wang L."/>
            <person name="Zhu T."/>
            <person name="Rodriguez J.C."/>
            <person name="Deal K.R."/>
            <person name="Dubcovsky J."/>
            <person name="McGuire P.E."/>
            <person name="Lux T."/>
            <person name="Spannagl M."/>
            <person name="Mayer K.F.X."/>
            <person name="Baldrich P."/>
            <person name="Meyers B.C."/>
            <person name="Huo N."/>
            <person name="Gu Y.Q."/>
            <person name="Zhou H."/>
            <person name="Devos K.M."/>
            <person name="Bennetzen J.L."/>
            <person name="Unver T."/>
            <person name="Budak H."/>
            <person name="Gulick P.J."/>
            <person name="Galiba G."/>
            <person name="Kalapos B."/>
            <person name="Nelson D.R."/>
            <person name="Li P."/>
            <person name="You F.M."/>
            <person name="Luo M.C."/>
            <person name="Dvorak J."/>
        </authorList>
    </citation>
    <scope>NUCLEOTIDE SEQUENCE [LARGE SCALE GENOMIC DNA]</scope>
    <source>
        <strain evidence="3">cv. AL8/78</strain>
    </source>
</reference>
<reference evidence="4" key="1">
    <citation type="journal article" date="2014" name="Science">
        <title>Ancient hybridizations among the ancestral genomes of bread wheat.</title>
        <authorList>
            <consortium name="International Wheat Genome Sequencing Consortium,"/>
            <person name="Marcussen T."/>
            <person name="Sandve S.R."/>
            <person name="Heier L."/>
            <person name="Spannagl M."/>
            <person name="Pfeifer M."/>
            <person name="Jakobsen K.S."/>
            <person name="Wulff B.B."/>
            <person name="Steuernagel B."/>
            <person name="Mayer K.F."/>
            <person name="Olsen O.A."/>
        </authorList>
    </citation>
    <scope>NUCLEOTIDE SEQUENCE [LARGE SCALE GENOMIC DNA]</scope>
    <source>
        <strain evidence="4">cv. AL8/78</strain>
    </source>
</reference>
<organism evidence="3 4">
    <name type="scientific">Aegilops tauschii subsp. strangulata</name>
    <name type="common">Goatgrass</name>
    <dbReference type="NCBI Taxonomy" id="200361"/>
    <lineage>
        <taxon>Eukaryota</taxon>
        <taxon>Viridiplantae</taxon>
        <taxon>Streptophyta</taxon>
        <taxon>Embryophyta</taxon>
        <taxon>Tracheophyta</taxon>
        <taxon>Spermatophyta</taxon>
        <taxon>Magnoliopsida</taxon>
        <taxon>Liliopsida</taxon>
        <taxon>Poales</taxon>
        <taxon>Poaceae</taxon>
        <taxon>BOP clade</taxon>
        <taxon>Pooideae</taxon>
        <taxon>Triticodae</taxon>
        <taxon>Triticeae</taxon>
        <taxon>Triticinae</taxon>
        <taxon>Aegilops</taxon>
    </lineage>
</organism>
<dbReference type="InterPro" id="IPR009057">
    <property type="entry name" value="Homeodomain-like_sf"/>
</dbReference>
<feature type="compositionally biased region" description="Basic and acidic residues" evidence="1">
    <location>
        <begin position="1"/>
        <end position="10"/>
    </location>
</feature>
<dbReference type="Gene3D" id="2.40.50.40">
    <property type="match status" value="1"/>
</dbReference>
<feature type="domain" description="SAWADEE" evidence="2">
    <location>
        <begin position="122"/>
        <end position="243"/>
    </location>
</feature>
<dbReference type="SUPFAM" id="SSF46689">
    <property type="entry name" value="Homeodomain-like"/>
    <property type="match status" value="1"/>
</dbReference>
<dbReference type="STRING" id="200361.A0A453Q899"/>
<reference evidence="3" key="4">
    <citation type="submission" date="2019-03" db="UniProtKB">
        <authorList>
            <consortium name="EnsemblPlants"/>
        </authorList>
    </citation>
    <scope>IDENTIFICATION</scope>
</reference>
<reference evidence="3" key="3">
    <citation type="journal article" date="2017" name="Nature">
        <title>Genome sequence of the progenitor of the wheat D genome Aegilops tauschii.</title>
        <authorList>
            <person name="Luo M.C."/>
            <person name="Gu Y.Q."/>
            <person name="Puiu D."/>
            <person name="Wang H."/>
            <person name="Twardziok S.O."/>
            <person name="Deal K.R."/>
            <person name="Huo N."/>
            <person name="Zhu T."/>
            <person name="Wang L."/>
            <person name="Wang Y."/>
            <person name="McGuire P.E."/>
            <person name="Liu S."/>
            <person name="Long H."/>
            <person name="Ramasamy R.K."/>
            <person name="Rodriguez J.C."/>
            <person name="Van S.L."/>
            <person name="Yuan L."/>
            <person name="Wang Z."/>
            <person name="Xia Z."/>
            <person name="Xiao L."/>
            <person name="Anderson O.D."/>
            <person name="Ouyang S."/>
            <person name="Liang Y."/>
            <person name="Zimin A.V."/>
            <person name="Pertea G."/>
            <person name="Qi P."/>
            <person name="Bennetzen J.L."/>
            <person name="Dai X."/>
            <person name="Dawson M.W."/>
            <person name="Muller H.G."/>
            <person name="Kugler K."/>
            <person name="Rivarola-Duarte L."/>
            <person name="Spannagl M."/>
            <person name="Mayer K.F.X."/>
            <person name="Lu F.H."/>
            <person name="Bevan M.W."/>
            <person name="Leroy P."/>
            <person name="Li P."/>
            <person name="You F.M."/>
            <person name="Sun Q."/>
            <person name="Liu Z."/>
            <person name="Lyons E."/>
            <person name="Wicker T."/>
            <person name="Salzberg S.L."/>
            <person name="Devos K.M."/>
            <person name="Dvorak J."/>
        </authorList>
    </citation>
    <scope>NUCLEOTIDE SEQUENCE [LARGE SCALE GENOMIC DNA]</scope>
    <source>
        <strain evidence="3">cv. AL8/78</strain>
    </source>
</reference>
<dbReference type="PANTHER" id="PTHR33827">
    <property type="entry name" value="PROTEIN SAWADEE HOMEODOMAIN HOMOLOG 2"/>
    <property type="match status" value="1"/>
</dbReference>
<dbReference type="GO" id="GO:0003682">
    <property type="term" value="F:chromatin binding"/>
    <property type="evidence" value="ECO:0007669"/>
    <property type="project" value="InterPro"/>
</dbReference>
<feature type="region of interest" description="Disordered" evidence="1">
    <location>
        <begin position="270"/>
        <end position="302"/>
    </location>
</feature>
<evidence type="ECO:0000256" key="1">
    <source>
        <dbReference type="SAM" id="MobiDB-lite"/>
    </source>
</evidence>
<dbReference type="InterPro" id="IPR032001">
    <property type="entry name" value="SAWADEE_dom"/>
</dbReference>